<evidence type="ECO:0000259" key="12">
    <source>
        <dbReference type="PROSITE" id="PS51194"/>
    </source>
</evidence>
<evidence type="ECO:0000256" key="7">
    <source>
        <dbReference type="ARBA" id="ARBA00034808"/>
    </source>
</evidence>
<feature type="compositionally biased region" description="Polar residues" evidence="9">
    <location>
        <begin position="146"/>
        <end position="156"/>
    </location>
</feature>
<feature type="region of interest" description="Disordered" evidence="9">
    <location>
        <begin position="230"/>
        <end position="294"/>
    </location>
</feature>
<comment type="catalytic activity">
    <reaction evidence="6">
        <text>Couples ATP hydrolysis with the unwinding of duplex DNA by translocating in the 3'-5' direction.</text>
        <dbReference type="EC" id="5.6.2.4"/>
    </reaction>
</comment>
<feature type="region of interest" description="Disordered" evidence="9">
    <location>
        <begin position="1"/>
        <end position="52"/>
    </location>
</feature>
<evidence type="ECO:0000259" key="11">
    <source>
        <dbReference type="PROSITE" id="PS51192"/>
    </source>
</evidence>
<proteinExistence type="inferred from homology"/>
<comment type="similarity">
    <text evidence="1">Belongs to the helicase family. RecQ subfamily.</text>
</comment>
<comment type="caution">
    <text evidence="13">The sequence shown here is derived from an EMBL/GenBank/DDBJ whole genome shotgun (WGS) entry which is preliminary data.</text>
</comment>
<evidence type="ECO:0000256" key="4">
    <source>
        <dbReference type="ARBA" id="ARBA00022806"/>
    </source>
</evidence>
<dbReference type="PANTHER" id="PTHR13710:SF108">
    <property type="entry name" value="ATP-DEPENDENT DNA HELICASE Q4"/>
    <property type="match status" value="1"/>
</dbReference>
<organism evidence="13 14">
    <name type="scientific">Dermatophagoides pteronyssinus</name>
    <name type="common">European house dust mite</name>
    <dbReference type="NCBI Taxonomy" id="6956"/>
    <lineage>
        <taxon>Eukaryota</taxon>
        <taxon>Metazoa</taxon>
        <taxon>Ecdysozoa</taxon>
        <taxon>Arthropoda</taxon>
        <taxon>Chelicerata</taxon>
        <taxon>Arachnida</taxon>
        <taxon>Acari</taxon>
        <taxon>Acariformes</taxon>
        <taxon>Sarcoptiformes</taxon>
        <taxon>Astigmata</taxon>
        <taxon>Psoroptidia</taxon>
        <taxon>Analgoidea</taxon>
        <taxon>Pyroglyphidae</taxon>
        <taxon>Dermatophagoidinae</taxon>
        <taxon>Dermatophagoides</taxon>
    </lineage>
</organism>
<feature type="compositionally biased region" description="Polar residues" evidence="9">
    <location>
        <begin position="230"/>
        <end position="239"/>
    </location>
</feature>
<protein>
    <recommendedName>
        <fullName evidence="7">DNA 3'-5' helicase</fullName>
        <ecNumber evidence="7">5.6.2.4</ecNumber>
    </recommendedName>
</protein>
<sequence length="1170" mass="136196">MSSNKPKTTTATTTKVWSSSLNKSCQQNSAKSTKDSNSKSNSKSLSSLSPTKIRFDLNKAREKIRIVQEQYIRDEIEKDPWYHYSLRYRRRRQLEKLKNISTSKQQQSDIDNDLDDQYYLDTVNESIKNLLNNVDKVNDDDNDNLEQNVSGNNNKRSIFMLDEECPSSPSKRHRTISQVKSSSTTERKIFKHKRANNDNESNNDNDDCKKPPTIDPYSFFDHVKTLDFESTSTDSSLLSKQKPKRNDNDNDRPSNSGKEQSSSAKSINPDNVDDDDEPKKVKKKLTDVSNQLSINQDRIAKKKTTMTKKKQSINNNFRRLQMRKKRFYVNQKQSRFRNSKKNKFKQYKANRMISKLDNKCYKCGSNDHIEEECDNIPSLSVQFDEDQTGDGALDSSFDQSFDLGCNNGLYNDLDYHEVEYTLMSTYFSICNDYIRMEQRQIIKRIICGRSCLLVAPTGFGKSICYQTAALAYWNRLRSITLVISPLISLMQDQIRNLPSKLRGVCINSNQNERENATAISDIIEYRAQILFLSPECLVNGFQSIPFKSFPKIAFVCIDEAHCIASWSTNFRPSFLQLYESIRTKLNIRTVLALTATATKEMVENICKNLLIDQKNDVIGHTRIPDNLILTVSKSPTNKMKTLVNLLKQSPFMELTSIIIYCTRRDDCEHLASYIRTSLQFEKNYRQTESFAECYHAGLSSQQRRDIQRRFLQNKLRIVVATIAFGMGINKKDVMAVIHYDMPKSFENYVQEIGRAGRDGHPAICHLILDDNYSDLYRLQNFIYANGVDRENISKFIHLVYEQCHCRRLVEIFEDLNTDNNNDDNVKIDCPRHPVALPIFTTEIETDIKSEVLLTILMMLENKNNELNDINGELNGQQSFAIKVHSSFNSICHIVNFSDDEDFLKKLIEKDDILRHADVLMKRRRQQQQQQSSSSNGLWNSNTNFTFSIADVARLMTKDVWSIRKHLKSIQRKYRRQLGIRFSDYSFHFDSPGVLSNKQLENIIDSVYNRMIKFEQQEILKLRYTYQKLSEFRLNSLERKDDDKLLEKSDNLKEFLNQIYFGTESITNEIEKTFSTMDRKSINYSLPCLMDMRNDDYAAISYKITEFIQQFYDQGLDTARKIARILTGISSPQYSADIWARQRQFWRSLTDVDFEFLLYLTEQCLADHCNR</sequence>
<gene>
    <name evidence="13" type="primary">RECQL4</name>
    <name evidence="13" type="ORF">DERP_006144</name>
</gene>
<dbReference type="PROSITE" id="PS50158">
    <property type="entry name" value="ZF_CCHC"/>
    <property type="match status" value="1"/>
</dbReference>
<keyword evidence="3" id="KW-0378">Hydrolase</keyword>
<feature type="domain" description="Helicase ATP-binding" evidence="11">
    <location>
        <begin position="442"/>
        <end position="615"/>
    </location>
</feature>
<dbReference type="SMART" id="SM00487">
    <property type="entry name" value="DEXDc"/>
    <property type="match status" value="1"/>
</dbReference>
<evidence type="ECO:0000313" key="13">
    <source>
        <dbReference type="EMBL" id="KAH9425535.1"/>
    </source>
</evidence>
<dbReference type="Gene3D" id="3.40.50.300">
    <property type="entry name" value="P-loop containing nucleotide triphosphate hydrolases"/>
    <property type="match status" value="2"/>
</dbReference>
<evidence type="ECO:0000259" key="10">
    <source>
        <dbReference type="PROSITE" id="PS50158"/>
    </source>
</evidence>
<evidence type="ECO:0000256" key="1">
    <source>
        <dbReference type="ARBA" id="ARBA00005446"/>
    </source>
</evidence>
<dbReference type="PANTHER" id="PTHR13710">
    <property type="entry name" value="DNA HELICASE RECQ FAMILY MEMBER"/>
    <property type="match status" value="1"/>
</dbReference>
<dbReference type="PROSITE" id="PS51194">
    <property type="entry name" value="HELICASE_CTER"/>
    <property type="match status" value="1"/>
</dbReference>
<feature type="compositionally biased region" description="Low complexity" evidence="9">
    <location>
        <begin position="1"/>
        <end position="20"/>
    </location>
</feature>
<feature type="domain" description="Helicase C-terminal" evidence="12">
    <location>
        <begin position="646"/>
        <end position="807"/>
    </location>
</feature>
<dbReference type="PROSITE" id="PS51192">
    <property type="entry name" value="HELICASE_ATP_BIND_1"/>
    <property type="match status" value="1"/>
</dbReference>
<reference evidence="13 14" key="1">
    <citation type="journal article" date="2018" name="J. Allergy Clin. Immunol.">
        <title>High-quality assembly of Dermatophagoides pteronyssinus genome and transcriptome reveals a wide range of novel allergens.</title>
        <authorList>
            <person name="Liu X.Y."/>
            <person name="Yang K.Y."/>
            <person name="Wang M.Q."/>
            <person name="Kwok J.S."/>
            <person name="Zeng X."/>
            <person name="Yang Z."/>
            <person name="Xiao X.J."/>
            <person name="Lau C.P."/>
            <person name="Li Y."/>
            <person name="Huang Z.M."/>
            <person name="Ba J.G."/>
            <person name="Yim A.K."/>
            <person name="Ouyang C.Y."/>
            <person name="Ngai S.M."/>
            <person name="Chan T.F."/>
            <person name="Leung E.L."/>
            <person name="Liu L."/>
            <person name="Liu Z.G."/>
            <person name="Tsui S.K."/>
        </authorList>
    </citation>
    <scope>NUCLEOTIDE SEQUENCE [LARGE SCALE GENOMIC DNA]</scope>
    <source>
        <strain evidence="13">Derp</strain>
    </source>
</reference>
<keyword evidence="8" id="KW-0863">Zinc-finger</keyword>
<dbReference type="InterPro" id="IPR014001">
    <property type="entry name" value="Helicase_ATP-bd"/>
</dbReference>
<reference evidence="13 14" key="2">
    <citation type="journal article" date="2022" name="Mol. Biol. Evol.">
        <title>Comparative Genomics Reveals Insights into the Divergent Evolution of Astigmatic Mites and Household Pest Adaptations.</title>
        <authorList>
            <person name="Xiong Q."/>
            <person name="Wan A.T."/>
            <person name="Liu X."/>
            <person name="Fung C.S."/>
            <person name="Xiao X."/>
            <person name="Malainual N."/>
            <person name="Hou J."/>
            <person name="Wang L."/>
            <person name="Wang M."/>
            <person name="Yang K.Y."/>
            <person name="Cui Y."/>
            <person name="Leung E.L."/>
            <person name="Nong W."/>
            <person name="Shin S.K."/>
            <person name="Au S.W."/>
            <person name="Jeong K.Y."/>
            <person name="Chew F.T."/>
            <person name="Hui J.H."/>
            <person name="Leung T.F."/>
            <person name="Tungtrongchitr A."/>
            <person name="Zhong N."/>
            <person name="Liu Z."/>
            <person name="Tsui S.K."/>
        </authorList>
    </citation>
    <scope>NUCLEOTIDE SEQUENCE [LARGE SCALE GENOMIC DNA]</scope>
    <source>
        <strain evidence="13">Derp</strain>
    </source>
</reference>
<evidence type="ECO:0000256" key="6">
    <source>
        <dbReference type="ARBA" id="ARBA00034617"/>
    </source>
</evidence>
<keyword evidence="5" id="KW-0067">ATP-binding</keyword>
<feature type="domain" description="CCHC-type" evidence="10">
    <location>
        <begin position="359"/>
        <end position="373"/>
    </location>
</feature>
<dbReference type="Pfam" id="PF00271">
    <property type="entry name" value="Helicase_C"/>
    <property type="match status" value="1"/>
</dbReference>
<dbReference type="InterPro" id="IPR001650">
    <property type="entry name" value="Helicase_C-like"/>
</dbReference>
<dbReference type="InterPro" id="IPR001878">
    <property type="entry name" value="Znf_CCHC"/>
</dbReference>
<keyword evidence="8" id="KW-0862">Zinc</keyword>
<feature type="compositionally biased region" description="Low complexity" evidence="9">
    <location>
        <begin position="38"/>
        <end position="52"/>
    </location>
</feature>
<dbReference type="Proteomes" id="UP000887458">
    <property type="component" value="Unassembled WGS sequence"/>
</dbReference>
<evidence type="ECO:0000256" key="5">
    <source>
        <dbReference type="ARBA" id="ARBA00022840"/>
    </source>
</evidence>
<feature type="compositionally biased region" description="Polar residues" evidence="9">
    <location>
        <begin position="257"/>
        <end position="266"/>
    </location>
</feature>
<dbReference type="EC" id="5.6.2.4" evidence="7"/>
<evidence type="ECO:0000313" key="14">
    <source>
        <dbReference type="Proteomes" id="UP000887458"/>
    </source>
</evidence>
<evidence type="ECO:0000256" key="9">
    <source>
        <dbReference type="SAM" id="MobiDB-lite"/>
    </source>
</evidence>
<feature type="region of interest" description="Disordered" evidence="9">
    <location>
        <begin position="137"/>
        <end position="213"/>
    </location>
</feature>
<evidence type="ECO:0000256" key="2">
    <source>
        <dbReference type="ARBA" id="ARBA00022741"/>
    </source>
</evidence>
<dbReference type="InterPro" id="IPR011545">
    <property type="entry name" value="DEAD/DEAH_box_helicase_dom"/>
</dbReference>
<dbReference type="SMART" id="SM00490">
    <property type="entry name" value="HELICc"/>
    <property type="match status" value="1"/>
</dbReference>
<dbReference type="InterPro" id="IPR027417">
    <property type="entry name" value="P-loop_NTPase"/>
</dbReference>
<keyword evidence="4 13" id="KW-0347">Helicase</keyword>
<dbReference type="EMBL" id="NJHN03000018">
    <property type="protein sequence ID" value="KAH9425535.1"/>
    <property type="molecule type" value="Genomic_DNA"/>
</dbReference>
<dbReference type="GO" id="GO:0004386">
    <property type="term" value="F:helicase activity"/>
    <property type="evidence" value="ECO:0007669"/>
    <property type="project" value="UniProtKB-KW"/>
</dbReference>
<dbReference type="Pfam" id="PF00270">
    <property type="entry name" value="DEAD"/>
    <property type="match status" value="1"/>
</dbReference>
<keyword evidence="8" id="KW-0479">Metal-binding</keyword>
<dbReference type="NCBIfam" id="TIGR00614">
    <property type="entry name" value="recQ_fam"/>
    <property type="match status" value="1"/>
</dbReference>
<accession>A0ABQ8JSX1</accession>
<name>A0ABQ8JSX1_DERPT</name>
<evidence type="ECO:0000256" key="3">
    <source>
        <dbReference type="ARBA" id="ARBA00022801"/>
    </source>
</evidence>
<evidence type="ECO:0000256" key="8">
    <source>
        <dbReference type="PROSITE-ProRule" id="PRU00047"/>
    </source>
</evidence>
<dbReference type="SUPFAM" id="SSF52540">
    <property type="entry name" value="P-loop containing nucleoside triphosphate hydrolases"/>
    <property type="match status" value="1"/>
</dbReference>
<keyword evidence="2" id="KW-0547">Nucleotide-binding</keyword>
<keyword evidence="14" id="KW-1185">Reference proteome</keyword>
<dbReference type="InterPro" id="IPR004589">
    <property type="entry name" value="DNA_helicase_ATP-dep_RecQ"/>
</dbReference>